<protein>
    <submittedName>
        <fullName evidence="1 2">Uncharacterized protein</fullName>
    </submittedName>
</protein>
<evidence type="ECO:0000313" key="1">
    <source>
        <dbReference type="EMBL" id="EEC14004.1"/>
    </source>
</evidence>
<dbReference type="Proteomes" id="UP000001555">
    <property type="component" value="Unassembled WGS sequence"/>
</dbReference>
<organism>
    <name type="scientific">Ixodes scapularis</name>
    <name type="common">Black-legged tick</name>
    <name type="synonym">Deer tick</name>
    <dbReference type="NCBI Taxonomy" id="6945"/>
    <lineage>
        <taxon>Eukaryota</taxon>
        <taxon>Metazoa</taxon>
        <taxon>Ecdysozoa</taxon>
        <taxon>Arthropoda</taxon>
        <taxon>Chelicerata</taxon>
        <taxon>Arachnida</taxon>
        <taxon>Acari</taxon>
        <taxon>Parasitiformes</taxon>
        <taxon>Ixodida</taxon>
        <taxon>Ixodoidea</taxon>
        <taxon>Ixodidae</taxon>
        <taxon>Ixodinae</taxon>
        <taxon>Ixodes</taxon>
    </lineage>
</organism>
<proteinExistence type="predicted"/>
<sequence length="81" mass="9126">MNRGSRLPTRPRDKAATLFQCAKEPTNVVREADEISPPPPTVRPQPVEEVAKDIDDDFVHHLLLEGDEDAVQVDMIHESVR</sequence>
<dbReference type="PaxDb" id="6945-B7Q582"/>
<dbReference type="EnsemblMetazoa" id="ISCW011610-RA">
    <property type="protein sequence ID" value="ISCW011610-PA"/>
    <property type="gene ID" value="ISCW011610"/>
</dbReference>
<accession>B7Q582</accession>
<evidence type="ECO:0000313" key="3">
    <source>
        <dbReference type="Proteomes" id="UP000001555"/>
    </source>
</evidence>
<gene>
    <name evidence="1" type="ORF">IscW_ISCW011610</name>
</gene>
<dbReference type="VEuPathDB" id="VectorBase:ISCI011610"/>
<dbReference type="AlphaFoldDB" id="B7Q582"/>
<dbReference type="EMBL" id="DS860117">
    <property type="protein sequence ID" value="EEC14004.1"/>
    <property type="molecule type" value="Genomic_DNA"/>
</dbReference>
<reference evidence="2" key="2">
    <citation type="submission" date="2020-05" db="UniProtKB">
        <authorList>
            <consortium name="EnsemblMetazoa"/>
        </authorList>
    </citation>
    <scope>IDENTIFICATION</scope>
    <source>
        <strain evidence="2">wikel</strain>
    </source>
</reference>
<dbReference type="EMBL" id="ABJB010335633">
    <property type="status" value="NOT_ANNOTATED_CDS"/>
    <property type="molecule type" value="Genomic_DNA"/>
</dbReference>
<evidence type="ECO:0000313" key="2">
    <source>
        <dbReference type="EnsemblMetazoa" id="ISCW011610-PA"/>
    </source>
</evidence>
<name>B7Q582_IXOSC</name>
<dbReference type="InParanoid" id="B7Q582"/>
<dbReference type="HOGENOM" id="CLU_2576520_0_0_1"/>
<dbReference type="VEuPathDB" id="VectorBase:ISCW011610"/>
<keyword evidence="3" id="KW-1185">Reference proteome</keyword>
<reference evidence="1 3" key="1">
    <citation type="submission" date="2008-03" db="EMBL/GenBank/DDBJ databases">
        <title>Annotation of Ixodes scapularis.</title>
        <authorList>
            <consortium name="Ixodes scapularis Genome Project Consortium"/>
            <person name="Caler E."/>
            <person name="Hannick L.I."/>
            <person name="Bidwell S."/>
            <person name="Joardar V."/>
            <person name="Thiagarajan M."/>
            <person name="Amedeo P."/>
            <person name="Galinsky K.J."/>
            <person name="Schobel S."/>
            <person name="Inman J."/>
            <person name="Hostetler J."/>
            <person name="Miller J."/>
            <person name="Hammond M."/>
            <person name="Megy K."/>
            <person name="Lawson D."/>
            <person name="Kodira C."/>
            <person name="Sutton G."/>
            <person name="Meyer J."/>
            <person name="Hill C.A."/>
            <person name="Birren B."/>
            <person name="Nene V."/>
            <person name="Collins F."/>
            <person name="Alarcon-Chaidez F."/>
            <person name="Wikel S."/>
            <person name="Strausberg R."/>
        </authorList>
    </citation>
    <scope>NUCLEOTIDE SEQUENCE [LARGE SCALE GENOMIC DNA]</scope>
    <source>
        <strain evidence="3">Wikel</strain>
        <strain evidence="1">Wikel colony</strain>
    </source>
</reference>